<name>A0A3P8ATT0_HELPZ</name>
<proteinExistence type="predicted"/>
<organism evidence="1">
    <name type="scientific">Heligmosomoides polygyrus</name>
    <name type="common">Parasitic roundworm</name>
    <dbReference type="NCBI Taxonomy" id="6339"/>
    <lineage>
        <taxon>Eukaryota</taxon>
        <taxon>Metazoa</taxon>
        <taxon>Ecdysozoa</taxon>
        <taxon>Nematoda</taxon>
        <taxon>Chromadorea</taxon>
        <taxon>Rhabditida</taxon>
        <taxon>Rhabditina</taxon>
        <taxon>Rhabditomorpha</taxon>
        <taxon>Strongyloidea</taxon>
        <taxon>Heligmosomidae</taxon>
        <taxon>Heligmosomoides</taxon>
    </lineage>
</organism>
<protein>
    <submittedName>
        <fullName evidence="1">Uncharacterized protein</fullName>
    </submittedName>
</protein>
<sequence>MIFFLEIISEMVPSSLHNLLSKSAYSPSRTQLSPTYICYAGTVECISATDAMRPVSLVESLEANSELERPQLVGYVMVRLRLDKGANFTLNIAKFRAFEIPKKVRTVNNNTAISNVHHLNTHPQSIAPPVHVG</sequence>
<gene>
    <name evidence="1" type="ORF">HPBE_LOCUS14622</name>
</gene>
<accession>A0A3P8ATT0</accession>
<evidence type="ECO:0000313" key="1">
    <source>
        <dbReference type="EMBL" id="VDP00268.1"/>
    </source>
</evidence>
<dbReference type="EMBL" id="UZAH01028455">
    <property type="protein sequence ID" value="VDP00268.1"/>
    <property type="molecule type" value="Genomic_DNA"/>
</dbReference>
<dbReference type="AlphaFoldDB" id="A0A3P8ATT0"/>
<reference evidence="1" key="1">
    <citation type="submission" date="2018-11" db="EMBL/GenBank/DDBJ databases">
        <authorList>
            <consortium name="Pathogen Informatics"/>
        </authorList>
    </citation>
    <scope>NUCLEOTIDE SEQUENCE [LARGE SCALE GENOMIC DNA]</scope>
</reference>